<reference evidence="2" key="1">
    <citation type="journal article" date="2012" name="Science">
        <title>The Paleozoic origin of enzymatic lignin decomposition reconstructed from 31 fungal genomes.</title>
        <authorList>
            <person name="Floudas D."/>
            <person name="Binder M."/>
            <person name="Riley R."/>
            <person name="Barry K."/>
            <person name="Blanchette R.A."/>
            <person name="Henrissat B."/>
            <person name="Martinez A.T."/>
            <person name="Otillar R."/>
            <person name="Spatafora J.W."/>
            <person name="Yadav J.S."/>
            <person name="Aerts A."/>
            <person name="Benoit I."/>
            <person name="Boyd A."/>
            <person name="Carlson A."/>
            <person name="Copeland A."/>
            <person name="Coutinho P.M."/>
            <person name="de Vries R.P."/>
            <person name="Ferreira P."/>
            <person name="Findley K."/>
            <person name="Foster B."/>
            <person name="Gaskell J."/>
            <person name="Glotzer D."/>
            <person name="Gorecki P."/>
            <person name="Heitman J."/>
            <person name="Hesse C."/>
            <person name="Hori C."/>
            <person name="Igarashi K."/>
            <person name="Jurgens J.A."/>
            <person name="Kallen N."/>
            <person name="Kersten P."/>
            <person name="Kohler A."/>
            <person name="Kuees U."/>
            <person name="Kumar T.K.A."/>
            <person name="Kuo A."/>
            <person name="LaButti K."/>
            <person name="Larrondo L.F."/>
            <person name="Lindquist E."/>
            <person name="Ling A."/>
            <person name="Lombard V."/>
            <person name="Lucas S."/>
            <person name="Lundell T."/>
            <person name="Martin R."/>
            <person name="McLaughlin D.J."/>
            <person name="Morgenstern I."/>
            <person name="Morin E."/>
            <person name="Murat C."/>
            <person name="Nagy L.G."/>
            <person name="Nolan M."/>
            <person name="Ohm R.A."/>
            <person name="Patyshakuliyeva A."/>
            <person name="Rokas A."/>
            <person name="Ruiz-Duenas F.J."/>
            <person name="Sabat G."/>
            <person name="Salamov A."/>
            <person name="Samejima M."/>
            <person name="Schmutz J."/>
            <person name="Slot J.C."/>
            <person name="St John F."/>
            <person name="Stenlid J."/>
            <person name="Sun H."/>
            <person name="Sun S."/>
            <person name="Syed K."/>
            <person name="Tsang A."/>
            <person name="Wiebenga A."/>
            <person name="Young D."/>
            <person name="Pisabarro A."/>
            <person name="Eastwood D.C."/>
            <person name="Martin F."/>
            <person name="Cullen D."/>
            <person name="Grigoriev I.V."/>
            <person name="Hibbett D.S."/>
        </authorList>
    </citation>
    <scope>NUCLEOTIDE SEQUENCE [LARGE SCALE GENOMIC DNA]</scope>
    <source>
        <strain evidence="2">FP-101664</strain>
    </source>
</reference>
<dbReference type="AlphaFoldDB" id="R7S8C1"/>
<dbReference type="RefSeq" id="XP_008045914.1">
    <property type="nucleotide sequence ID" value="XM_008047723.1"/>
</dbReference>
<evidence type="ECO:0000313" key="2">
    <source>
        <dbReference type="Proteomes" id="UP000054317"/>
    </source>
</evidence>
<feature type="non-terminal residue" evidence="1">
    <location>
        <position position="1"/>
    </location>
</feature>
<name>R7S8C1_TRAVS</name>
<dbReference type="Proteomes" id="UP000054317">
    <property type="component" value="Unassembled WGS sequence"/>
</dbReference>
<dbReference type="KEGG" id="tvs:TRAVEDRAFT_83648"/>
<accession>R7S8C1</accession>
<dbReference type="EMBL" id="JH711959">
    <property type="protein sequence ID" value="EIW51199.1"/>
    <property type="molecule type" value="Genomic_DNA"/>
</dbReference>
<dbReference type="OrthoDB" id="2752173at2759"/>
<protein>
    <submittedName>
        <fullName evidence="1">Uncharacterized protein</fullName>
    </submittedName>
</protein>
<gene>
    <name evidence="1" type="ORF">TRAVEDRAFT_83648</name>
</gene>
<keyword evidence="2" id="KW-1185">Reference proteome</keyword>
<proteinExistence type="predicted"/>
<feature type="non-terminal residue" evidence="1">
    <location>
        <position position="56"/>
    </location>
</feature>
<sequence length="56" mass="6255">FPPRPVSSELIEEVIDGFSKDIFPNNFIESACAVCAQLVPQKLLSPISDEEYDENL</sequence>
<dbReference type="GeneID" id="19420512"/>
<organism evidence="1 2">
    <name type="scientific">Trametes versicolor (strain FP-101664)</name>
    <name type="common">White-rot fungus</name>
    <name type="synonym">Coriolus versicolor</name>
    <dbReference type="NCBI Taxonomy" id="717944"/>
    <lineage>
        <taxon>Eukaryota</taxon>
        <taxon>Fungi</taxon>
        <taxon>Dikarya</taxon>
        <taxon>Basidiomycota</taxon>
        <taxon>Agaricomycotina</taxon>
        <taxon>Agaricomycetes</taxon>
        <taxon>Polyporales</taxon>
        <taxon>Polyporaceae</taxon>
        <taxon>Trametes</taxon>
    </lineage>
</organism>
<evidence type="ECO:0000313" key="1">
    <source>
        <dbReference type="EMBL" id="EIW51199.1"/>
    </source>
</evidence>